<feature type="domain" description="DUF7869" evidence="2">
    <location>
        <begin position="319"/>
        <end position="403"/>
    </location>
</feature>
<dbReference type="PANTHER" id="PTHR10773">
    <property type="entry name" value="DNA-DIRECTED RNA POLYMERASES I, II, AND III SUBUNIT RPABC2"/>
    <property type="match status" value="1"/>
</dbReference>
<proteinExistence type="predicted"/>
<dbReference type="RefSeq" id="XP_065675039.1">
    <property type="nucleotide sequence ID" value="XM_065818967.1"/>
</dbReference>
<dbReference type="PANTHER" id="PTHR10773:SF19">
    <property type="match status" value="1"/>
</dbReference>
<gene>
    <name evidence="4" type="primary">LOC136091418</name>
</gene>
<keyword evidence="3" id="KW-1185">Reference proteome</keyword>
<organism evidence="3 4">
    <name type="scientific">Hydra vulgaris</name>
    <name type="common">Hydra</name>
    <name type="synonym">Hydra attenuata</name>
    <dbReference type="NCBI Taxonomy" id="6087"/>
    <lineage>
        <taxon>Eukaryota</taxon>
        <taxon>Metazoa</taxon>
        <taxon>Cnidaria</taxon>
        <taxon>Hydrozoa</taxon>
        <taxon>Hydroidolina</taxon>
        <taxon>Anthoathecata</taxon>
        <taxon>Aplanulata</taxon>
        <taxon>Hydridae</taxon>
        <taxon>Hydra</taxon>
    </lineage>
</organism>
<sequence length="559" mass="66151">MKLSSHIIGESCNCIRLKCFKVISLQDRQTILDKFNQMSCKDQQDAFLTSIVTPMEARQKRPRIRSEDLHCYSYQYHLLIARDSYVKIQICYKAFLSIFNISKSRLERIQKVLTTTGISPKDQRGKHMNCPRNFTKDKNERIINHIRSFRGQQSHYSLKDSKKVYLPEDLNLSRMHAMYLESLQGKTCSRESYRCMFNKKFNIAFGYTRKDTCSTCDRFKIDLSNSHPKHELEKLLAEGELHWKKGKLFYERKTVAVHSAHSLTWFAAIAFDYWKNLPCPNITTNDTYYKRKLSLYTFNIHNLGANKVYLFSYDETIGKKGLNDVASMLLHYFIEILSKVVTHLQLFCNSCPGQNKNWTMLRFLHYMVHQKKRFENIKLSFPIRGHSYMECDRDIIVINQKIHIDTPADWCRYFEDARKSPSPFYIISVENTMLLNIEKHIKTLYFTSFPIQTQTLQEIVISKTHPDKIIYRDSWNEPFLEATVTKPIKKKRIFLEPLQPLNRVLIPISLAKYKDLQHLKLFCKLDAREFYDYLPYEKDGQSSPVNDYSDFDEDEEIEL</sequence>
<reference evidence="4" key="1">
    <citation type="submission" date="2025-08" db="UniProtKB">
        <authorList>
            <consortium name="RefSeq"/>
        </authorList>
    </citation>
    <scope>IDENTIFICATION</scope>
</reference>
<evidence type="ECO:0000259" key="2">
    <source>
        <dbReference type="Pfam" id="PF25273"/>
    </source>
</evidence>
<name>A0ABM4DKK2_HYDVU</name>
<feature type="region of interest" description="Disordered" evidence="1">
    <location>
        <begin position="540"/>
        <end position="559"/>
    </location>
</feature>
<feature type="compositionally biased region" description="Acidic residues" evidence="1">
    <location>
        <begin position="549"/>
        <end position="559"/>
    </location>
</feature>
<dbReference type="GeneID" id="136091418"/>
<protein>
    <submittedName>
        <fullName evidence="4">Uncharacterized protein LOC136091418</fullName>
    </submittedName>
</protein>
<dbReference type="InterPro" id="IPR057191">
    <property type="entry name" value="DUF7869"/>
</dbReference>
<evidence type="ECO:0000313" key="4">
    <source>
        <dbReference type="RefSeq" id="XP_065675039.1"/>
    </source>
</evidence>
<evidence type="ECO:0000313" key="3">
    <source>
        <dbReference type="Proteomes" id="UP001652625"/>
    </source>
</evidence>
<dbReference type="Proteomes" id="UP001652625">
    <property type="component" value="Chromosome 15"/>
</dbReference>
<accession>A0ABM4DKK2</accession>
<dbReference type="Pfam" id="PF25273">
    <property type="entry name" value="DUF7869"/>
    <property type="match status" value="1"/>
</dbReference>
<evidence type="ECO:0000256" key="1">
    <source>
        <dbReference type="SAM" id="MobiDB-lite"/>
    </source>
</evidence>